<gene>
    <name evidence="1" type="ordered locus">Fleli_2328</name>
    <name evidence="2" type="ordered locus">Fleli_2340</name>
</gene>
<name>I4AL66_BERLS</name>
<keyword evidence="3" id="KW-1185">Reference proteome</keyword>
<dbReference type="EMBL" id="CP003345">
    <property type="protein sequence ID" value="AFM04701.1"/>
    <property type="molecule type" value="Genomic_DNA"/>
</dbReference>
<proteinExistence type="predicted"/>
<dbReference type="Proteomes" id="UP000006054">
    <property type="component" value="Chromosome"/>
</dbReference>
<dbReference type="SUPFAM" id="SSF82185">
    <property type="entry name" value="Histone H3 K4-specific methyltransferase SET7/9 N-terminal domain"/>
    <property type="match status" value="1"/>
</dbReference>
<accession>I4AL66</accession>
<reference evidence="3" key="1">
    <citation type="submission" date="2012-06" db="EMBL/GenBank/DDBJ databases">
        <title>The complete genome of Flexibacter litoralis DSM 6794.</title>
        <authorList>
            <person name="Lucas S."/>
            <person name="Copeland A."/>
            <person name="Lapidus A."/>
            <person name="Glavina del Rio T."/>
            <person name="Dalin E."/>
            <person name="Tice H."/>
            <person name="Bruce D."/>
            <person name="Goodwin L."/>
            <person name="Pitluck S."/>
            <person name="Peters L."/>
            <person name="Ovchinnikova G."/>
            <person name="Lu M."/>
            <person name="Kyrpides N."/>
            <person name="Mavromatis K."/>
            <person name="Ivanova N."/>
            <person name="Brettin T."/>
            <person name="Detter J.C."/>
            <person name="Han C."/>
            <person name="Larimer F."/>
            <person name="Land M."/>
            <person name="Hauser L."/>
            <person name="Markowitz V."/>
            <person name="Cheng J.-F."/>
            <person name="Hugenholtz P."/>
            <person name="Woyke T."/>
            <person name="Wu D."/>
            <person name="Spring S."/>
            <person name="Lang E."/>
            <person name="Kopitz M."/>
            <person name="Brambilla E."/>
            <person name="Klenk H.-P."/>
            <person name="Eisen J.A."/>
        </authorList>
    </citation>
    <scope>NUCLEOTIDE SEQUENCE [LARGE SCALE GENOMIC DNA]</scope>
    <source>
        <strain evidence="3">ATCC 23117 / DSM 6794 / NBRC 15988 / NCIMB 1366 / Sio-4</strain>
    </source>
</reference>
<dbReference type="InterPro" id="IPR011652">
    <property type="entry name" value="MORN_2"/>
</dbReference>
<sequence precursor="true">MTQMKLTIVVFMILTVVSCQNSLSQNIAFERLSEDKVIINGDTLTKNKENQYQKYFESGKVEYEGKLINDKKEGQWITYYEDGFLCKEIDYSNGQKNGKFIWYFTNGKKQQEVDLVNGVKHGKDKYWNKDGTLNSITTFENGEQIEIRAYKPNYINTTDTTTYNGDIIWKKE</sequence>
<dbReference type="OrthoDB" id="659070at2"/>
<dbReference type="STRING" id="880071.Fleli_2328"/>
<dbReference type="HOGENOM" id="CLU_1553037_0_0_10"/>
<reference evidence="1" key="2">
    <citation type="submission" date="2012-06" db="EMBL/GenBank/DDBJ databases">
        <title>The complete genome of Flexibacter litoralis DSM 6794.</title>
        <authorList>
            <consortium name="US DOE Joint Genome Institute (JGI-PGF)"/>
            <person name="Lucas S."/>
            <person name="Copeland A."/>
            <person name="Lapidus A."/>
            <person name="Glavina del Rio T."/>
            <person name="Dalin E."/>
            <person name="Tice H."/>
            <person name="Bruce D."/>
            <person name="Goodwin L."/>
            <person name="Pitluck S."/>
            <person name="Peters L."/>
            <person name="Ovchinnikova G."/>
            <person name="Lu M."/>
            <person name="Kyrpides N."/>
            <person name="Mavromatis K."/>
            <person name="Ivanova N."/>
            <person name="Brettin T."/>
            <person name="Detter J.C."/>
            <person name="Han C."/>
            <person name="Larimer F."/>
            <person name="Land M."/>
            <person name="Hauser L."/>
            <person name="Markowitz V."/>
            <person name="Cheng J.-F."/>
            <person name="Hugenholtz P."/>
            <person name="Woyke T."/>
            <person name="Wu D."/>
            <person name="Spring S."/>
            <person name="Lang E."/>
            <person name="Kopitz M."/>
            <person name="Brambilla E."/>
            <person name="Klenk H.-P."/>
            <person name="Eisen J.A."/>
        </authorList>
    </citation>
    <scope>NUCLEOTIDE SEQUENCE</scope>
    <source>
        <strain evidence="1">DSM 6794</strain>
    </source>
</reference>
<dbReference type="eggNOG" id="COG2849">
    <property type="taxonomic scope" value="Bacteria"/>
</dbReference>
<dbReference type="KEGG" id="fli:Fleli_2340"/>
<organism evidence="1 3">
    <name type="scientific">Bernardetia litoralis (strain ATCC 23117 / DSM 6794 / NBRC 15988 / NCIMB 1366 / Fx l1 / Sio-4)</name>
    <name type="common">Flexibacter litoralis</name>
    <dbReference type="NCBI Taxonomy" id="880071"/>
    <lineage>
        <taxon>Bacteria</taxon>
        <taxon>Pseudomonadati</taxon>
        <taxon>Bacteroidota</taxon>
        <taxon>Cytophagia</taxon>
        <taxon>Cytophagales</taxon>
        <taxon>Bernardetiaceae</taxon>
        <taxon>Bernardetia</taxon>
    </lineage>
</organism>
<dbReference type="EMBL" id="CP003345">
    <property type="protein sequence ID" value="AFM04713.1"/>
    <property type="molecule type" value="Genomic_DNA"/>
</dbReference>
<evidence type="ECO:0000313" key="1">
    <source>
        <dbReference type="EMBL" id="AFM04701.1"/>
    </source>
</evidence>
<dbReference type="KEGG" id="fli:Fleli_2328"/>
<evidence type="ECO:0000313" key="2">
    <source>
        <dbReference type="EMBL" id="AFM04713.1"/>
    </source>
</evidence>
<dbReference type="PROSITE" id="PS51257">
    <property type="entry name" value="PROKAR_LIPOPROTEIN"/>
    <property type="match status" value="1"/>
</dbReference>
<protein>
    <submittedName>
        <fullName evidence="1">MORN repeat protein</fullName>
    </submittedName>
</protein>
<dbReference type="Pfam" id="PF07661">
    <property type="entry name" value="MORN_2"/>
    <property type="match status" value="2"/>
</dbReference>
<dbReference type="Gene3D" id="2.20.110.10">
    <property type="entry name" value="Histone H3 K4-specific methyltransferase SET7/9 N-terminal domain"/>
    <property type="match status" value="2"/>
</dbReference>
<dbReference type="AlphaFoldDB" id="I4AL66"/>
<evidence type="ECO:0000313" key="3">
    <source>
        <dbReference type="Proteomes" id="UP000006054"/>
    </source>
</evidence>